<dbReference type="AlphaFoldDB" id="A0A3N7HPX0"/>
<gene>
    <name evidence="1" type="ORF">DZC73_18920</name>
</gene>
<proteinExistence type="predicted"/>
<keyword evidence="2" id="KW-1185">Reference proteome</keyword>
<dbReference type="RefSeq" id="WP_124541933.1">
    <property type="nucleotide sequence ID" value="NZ_QUSW01000005.1"/>
</dbReference>
<accession>A0A3N7HPX0</accession>
<evidence type="ECO:0000313" key="2">
    <source>
        <dbReference type="Proteomes" id="UP000267464"/>
    </source>
</evidence>
<name>A0A3N7HPX0_9BURK</name>
<organism evidence="1 2">
    <name type="scientific">Piscinibacter terrae</name>
    <dbReference type="NCBI Taxonomy" id="2496871"/>
    <lineage>
        <taxon>Bacteria</taxon>
        <taxon>Pseudomonadati</taxon>
        <taxon>Pseudomonadota</taxon>
        <taxon>Betaproteobacteria</taxon>
        <taxon>Burkholderiales</taxon>
        <taxon>Sphaerotilaceae</taxon>
        <taxon>Piscinibacter</taxon>
    </lineage>
</organism>
<dbReference type="EMBL" id="QUSW01000005">
    <property type="protein sequence ID" value="RQP23186.1"/>
    <property type="molecule type" value="Genomic_DNA"/>
</dbReference>
<reference evidence="1 2" key="2">
    <citation type="submission" date="2018-12" db="EMBL/GenBank/DDBJ databases">
        <title>Rhizobacter gummiphilus sp. nov., a rubber-degrading bacterium isolated from the soil of a botanical garden in Japan.</title>
        <authorList>
            <person name="Shunsuke S.S."/>
        </authorList>
    </citation>
    <scope>NUCLEOTIDE SEQUENCE [LARGE SCALE GENOMIC DNA]</scope>
    <source>
        <strain evidence="1 2">S-16</strain>
    </source>
</reference>
<comment type="caution">
    <text evidence="1">The sequence shown here is derived from an EMBL/GenBank/DDBJ whole genome shotgun (WGS) entry which is preliminary data.</text>
</comment>
<reference evidence="1 2" key="1">
    <citation type="submission" date="2018-08" db="EMBL/GenBank/DDBJ databases">
        <authorList>
            <person name="Khan S.A."/>
            <person name="Jeon C.O."/>
            <person name="Chun B.H."/>
            <person name="Jeong S.E."/>
        </authorList>
    </citation>
    <scope>NUCLEOTIDE SEQUENCE [LARGE SCALE GENOMIC DNA]</scope>
    <source>
        <strain evidence="1 2">S-16</strain>
    </source>
</reference>
<dbReference type="Proteomes" id="UP000267464">
    <property type="component" value="Unassembled WGS sequence"/>
</dbReference>
<evidence type="ECO:0000313" key="1">
    <source>
        <dbReference type="EMBL" id="RQP23186.1"/>
    </source>
</evidence>
<sequence length="105" mass="11489">MSIPSLARLQADIGQTYQLRGPWQGELPVELTAADAGVAMNHRYCCYHAEFALPAGVSLPQVSCDVRAGDELWPMLLLTPGAPHPDDTRQRMHTVIHMLNPQATA</sequence>
<protein>
    <submittedName>
        <fullName evidence="1">Uncharacterized protein</fullName>
    </submittedName>
</protein>
<dbReference type="OrthoDB" id="9015698at2"/>